<organism evidence="7 8">
    <name type="scientific">Pyrobaculum neutrophilum (strain DSM 2338 / JCM 9278 / NBRC 100436 / V24Sta)</name>
    <name type="common">Thermoproteus neutrophilus</name>
    <dbReference type="NCBI Taxonomy" id="444157"/>
    <lineage>
        <taxon>Archaea</taxon>
        <taxon>Thermoproteota</taxon>
        <taxon>Thermoprotei</taxon>
        <taxon>Thermoproteales</taxon>
        <taxon>Thermoproteaceae</taxon>
        <taxon>Pyrobaculum</taxon>
    </lineage>
</organism>
<evidence type="ECO:0000256" key="1">
    <source>
        <dbReference type="ARBA" id="ARBA00004141"/>
    </source>
</evidence>
<dbReference type="InterPro" id="IPR035952">
    <property type="entry name" value="Rhomboid-like_sf"/>
</dbReference>
<dbReference type="PANTHER" id="PTHR43731:SF26">
    <property type="entry name" value="RHOMBOID-LIKE PROTEIN 10, CHLOROPLASTIC"/>
    <property type="match status" value="1"/>
</dbReference>
<proteinExistence type="predicted"/>
<keyword evidence="2 5" id="KW-0812">Transmembrane</keyword>
<dbReference type="GO" id="GO:0016020">
    <property type="term" value="C:membrane"/>
    <property type="evidence" value="ECO:0007669"/>
    <property type="project" value="UniProtKB-SubCell"/>
</dbReference>
<evidence type="ECO:0000259" key="6">
    <source>
        <dbReference type="Pfam" id="PF01694"/>
    </source>
</evidence>
<accession>B1YAS6</accession>
<dbReference type="STRING" id="444157.Tneu_0199"/>
<dbReference type="Gene3D" id="1.20.1540.10">
    <property type="entry name" value="Rhomboid-like"/>
    <property type="match status" value="1"/>
</dbReference>
<evidence type="ECO:0000256" key="2">
    <source>
        <dbReference type="ARBA" id="ARBA00022692"/>
    </source>
</evidence>
<dbReference type="OrthoDB" id="26567at2157"/>
<keyword evidence="8" id="KW-1185">Reference proteome</keyword>
<dbReference type="HOGENOM" id="CLU_055068_5_1_2"/>
<keyword evidence="4 5" id="KW-0472">Membrane</keyword>
<feature type="transmembrane region" description="Helical" evidence="5">
    <location>
        <begin position="129"/>
        <end position="149"/>
    </location>
</feature>
<dbReference type="GeneID" id="6165002"/>
<name>B1YAS6_PYRNV</name>
<dbReference type="PANTHER" id="PTHR43731">
    <property type="entry name" value="RHOMBOID PROTEASE"/>
    <property type="match status" value="1"/>
</dbReference>
<dbReference type="RefSeq" id="WP_012349576.1">
    <property type="nucleotide sequence ID" value="NC_010525.1"/>
</dbReference>
<sequence length="232" mass="26316">MALPIRDVNPTSTFPLVTKALVFVNIAVFIYELMRPEVVDQYAFVPALAWEEPYRWVTHMFLHGGLLHIVGNMIYLWVFGDNVEDHYGHGRFLALYLLWGLVAAFTHYWASAAQASMLAAAGPFGNPMYMPAVGASGAISGVLGAYMVLFPRARILTLVFFVVITLVEVPAWAYIGFWFLYQLFYGFTELVTLQVSGVAYFAHIGGFVAGAATALVYRRRRREYYWWYPTPW</sequence>
<keyword evidence="3 5" id="KW-1133">Transmembrane helix</keyword>
<dbReference type="Pfam" id="PF01694">
    <property type="entry name" value="Rhomboid"/>
    <property type="match status" value="1"/>
</dbReference>
<dbReference type="Proteomes" id="UP000001694">
    <property type="component" value="Chromosome"/>
</dbReference>
<feature type="transmembrane region" description="Helical" evidence="5">
    <location>
        <begin position="156"/>
        <end position="180"/>
    </location>
</feature>
<reference evidence="7" key="1">
    <citation type="submission" date="2008-03" db="EMBL/GenBank/DDBJ databases">
        <title>Complete sequence of Thermoproteus neutrophilus V24Sta.</title>
        <authorList>
            <consortium name="US DOE Joint Genome Institute"/>
            <person name="Copeland A."/>
            <person name="Lucas S."/>
            <person name="Lapidus A."/>
            <person name="Glavina del Rio T."/>
            <person name="Dalin E."/>
            <person name="Tice H."/>
            <person name="Bruce D."/>
            <person name="Goodwin L."/>
            <person name="Pitluck S."/>
            <person name="Sims D."/>
            <person name="Brettin T."/>
            <person name="Detter J.C."/>
            <person name="Han C."/>
            <person name="Kuske C.R."/>
            <person name="Schmutz J."/>
            <person name="Larimer F."/>
            <person name="Land M."/>
            <person name="Hauser L."/>
            <person name="Kyrpides N."/>
            <person name="Mikhailova N."/>
            <person name="Biddle J.F."/>
            <person name="Zhang Z."/>
            <person name="Fitz-Gibbon S.T."/>
            <person name="Lowe T.M."/>
            <person name="Saltikov C."/>
            <person name="House C.H."/>
            <person name="Richardson P."/>
        </authorList>
    </citation>
    <scope>NUCLEOTIDE SEQUENCE [LARGE SCALE GENOMIC DNA]</scope>
    <source>
        <strain evidence="7">V24Sta</strain>
    </source>
</reference>
<dbReference type="InterPro" id="IPR022764">
    <property type="entry name" value="Peptidase_S54_rhomboid_dom"/>
</dbReference>
<protein>
    <submittedName>
        <fullName evidence="7">Rhomboid family protein</fullName>
    </submittedName>
</protein>
<dbReference type="MEROPS" id="S54.027"/>
<evidence type="ECO:0000256" key="4">
    <source>
        <dbReference type="ARBA" id="ARBA00023136"/>
    </source>
</evidence>
<evidence type="ECO:0000256" key="3">
    <source>
        <dbReference type="ARBA" id="ARBA00022989"/>
    </source>
</evidence>
<evidence type="ECO:0000313" key="7">
    <source>
        <dbReference type="EMBL" id="ACB39155.1"/>
    </source>
</evidence>
<dbReference type="SUPFAM" id="SSF144091">
    <property type="entry name" value="Rhomboid-like"/>
    <property type="match status" value="1"/>
</dbReference>
<feature type="transmembrane region" description="Helical" evidence="5">
    <location>
        <begin position="12"/>
        <end position="31"/>
    </location>
</feature>
<gene>
    <name evidence="7" type="ordered locus">Tneu_0199</name>
</gene>
<comment type="subcellular location">
    <subcellularLocation>
        <location evidence="1">Membrane</location>
        <topology evidence="1">Multi-pass membrane protein</topology>
    </subcellularLocation>
</comment>
<feature type="transmembrane region" description="Helical" evidence="5">
    <location>
        <begin position="92"/>
        <end position="109"/>
    </location>
</feature>
<evidence type="ECO:0000313" key="8">
    <source>
        <dbReference type="Proteomes" id="UP000001694"/>
    </source>
</evidence>
<dbReference type="eggNOG" id="arCOG01768">
    <property type="taxonomic scope" value="Archaea"/>
</dbReference>
<feature type="transmembrane region" description="Helical" evidence="5">
    <location>
        <begin position="60"/>
        <end position="80"/>
    </location>
</feature>
<dbReference type="EMBL" id="CP001014">
    <property type="protein sequence ID" value="ACB39155.1"/>
    <property type="molecule type" value="Genomic_DNA"/>
</dbReference>
<dbReference type="InterPro" id="IPR050925">
    <property type="entry name" value="Rhomboid_protease_S54"/>
</dbReference>
<feature type="domain" description="Peptidase S54 rhomboid" evidence="6">
    <location>
        <begin position="52"/>
        <end position="219"/>
    </location>
</feature>
<dbReference type="AlphaFoldDB" id="B1YAS6"/>
<dbReference type="KEGG" id="tne:Tneu_0199"/>
<evidence type="ECO:0000256" key="5">
    <source>
        <dbReference type="SAM" id="Phobius"/>
    </source>
</evidence>
<feature type="transmembrane region" description="Helical" evidence="5">
    <location>
        <begin position="200"/>
        <end position="217"/>
    </location>
</feature>
<dbReference type="GO" id="GO:0004252">
    <property type="term" value="F:serine-type endopeptidase activity"/>
    <property type="evidence" value="ECO:0007669"/>
    <property type="project" value="InterPro"/>
</dbReference>